<sequence>MRRSGIGFRRGGGPYRFTGANAWYLPYLGSDAVFGNRGRLIRELDRLQKLGVHNVRILAGAEEGPLKASIKPGFVNRDGKVNEQLLVGLDFTMAELAKRDMTAVLYFTNNWEWSGGMMTRLWYETGRYIDMNDPAHAWPAFPDAGSAFYANPQATACFFSYVRTLVTRTNTITGTRYVDDPSLMAWQLCNEPRPGVSPDVMEKVLPSYYKWIDDSAALIRSLDPNHLVSLGMEGTIATNGRTDIVERAHQNIDYMTAHIWPLNWEWVDGKNLAGTWDSGKSKVEAYINTHVELANKVGKPLVIEEFGFPRDGELYDPSAPTTFRERFYELIYRAAEASLTSDGPIQGTNFWAWNGEARAEHPDHRFRDGDLSYMGDPPHEPQGWYGNFDTDAEMIDAIRRHATHFTTSA</sequence>
<keyword evidence="7" id="KW-1185">Reference proteome</keyword>
<evidence type="ECO:0000313" key="7">
    <source>
        <dbReference type="Proteomes" id="UP000608154"/>
    </source>
</evidence>
<feature type="domain" description="Glycoside hydrolase family 5" evidence="5">
    <location>
        <begin position="4"/>
        <end position="405"/>
    </location>
</feature>
<dbReference type="GO" id="GO:0000272">
    <property type="term" value="P:polysaccharide catabolic process"/>
    <property type="evidence" value="ECO:0007669"/>
    <property type="project" value="InterPro"/>
</dbReference>
<evidence type="ECO:0000256" key="4">
    <source>
        <dbReference type="ARBA" id="ARBA00023295"/>
    </source>
</evidence>
<comment type="caution">
    <text evidence="6">The sequence shown here is derived from an EMBL/GenBank/DDBJ whole genome shotgun (WGS) entry which is preliminary data.</text>
</comment>
<evidence type="ECO:0000256" key="1">
    <source>
        <dbReference type="ARBA" id="ARBA00001678"/>
    </source>
</evidence>
<evidence type="ECO:0000256" key="2">
    <source>
        <dbReference type="ARBA" id="ARBA00012706"/>
    </source>
</evidence>
<dbReference type="InterPro" id="IPR045053">
    <property type="entry name" value="MAN-like"/>
</dbReference>
<dbReference type="SUPFAM" id="SSF51445">
    <property type="entry name" value="(Trans)glycosidases"/>
    <property type="match status" value="1"/>
</dbReference>
<dbReference type="Proteomes" id="UP000608154">
    <property type="component" value="Unassembled WGS sequence"/>
</dbReference>
<name>A0A916X4R9_9SPHN</name>
<protein>
    <recommendedName>
        <fullName evidence="2">mannan endo-1,4-beta-mannosidase</fullName>
        <ecNumber evidence="2">3.2.1.78</ecNumber>
    </recommendedName>
</protein>
<keyword evidence="3" id="KW-0378">Hydrolase</keyword>
<dbReference type="EMBL" id="BMHK01000012">
    <property type="protein sequence ID" value="GGC02548.1"/>
    <property type="molecule type" value="Genomic_DNA"/>
</dbReference>
<keyword evidence="4" id="KW-0326">Glycosidase</keyword>
<organism evidence="6 7">
    <name type="scientific">Novosphingobium endophyticum</name>
    <dbReference type="NCBI Taxonomy" id="1955250"/>
    <lineage>
        <taxon>Bacteria</taxon>
        <taxon>Pseudomonadati</taxon>
        <taxon>Pseudomonadota</taxon>
        <taxon>Alphaproteobacteria</taxon>
        <taxon>Sphingomonadales</taxon>
        <taxon>Sphingomonadaceae</taxon>
        <taxon>Novosphingobium</taxon>
    </lineage>
</organism>
<reference evidence="6" key="1">
    <citation type="journal article" date="2014" name="Int. J. Syst. Evol. Microbiol.">
        <title>Complete genome sequence of Corynebacterium casei LMG S-19264T (=DSM 44701T), isolated from a smear-ripened cheese.</title>
        <authorList>
            <consortium name="US DOE Joint Genome Institute (JGI-PGF)"/>
            <person name="Walter F."/>
            <person name="Albersmeier A."/>
            <person name="Kalinowski J."/>
            <person name="Ruckert C."/>
        </authorList>
    </citation>
    <scope>NUCLEOTIDE SEQUENCE</scope>
    <source>
        <strain evidence="6">CGMCC 1.15095</strain>
    </source>
</reference>
<dbReference type="Pfam" id="PF26410">
    <property type="entry name" value="GH5_mannosidase"/>
    <property type="match status" value="1"/>
</dbReference>
<dbReference type="EC" id="3.2.1.78" evidence="2"/>
<dbReference type="AlphaFoldDB" id="A0A916X4R9"/>
<dbReference type="PANTHER" id="PTHR31451:SF40">
    <property type="entry name" value="GLYCOSIDE HYDROLASE FAMILY 5 DOMAIN-CONTAINING PROTEIN"/>
    <property type="match status" value="1"/>
</dbReference>
<proteinExistence type="predicted"/>
<dbReference type="RefSeq" id="WP_188771294.1">
    <property type="nucleotide sequence ID" value="NZ_BMHK01000012.1"/>
</dbReference>
<reference evidence="6" key="2">
    <citation type="submission" date="2020-09" db="EMBL/GenBank/DDBJ databases">
        <authorList>
            <person name="Sun Q."/>
            <person name="Zhou Y."/>
        </authorList>
    </citation>
    <scope>NUCLEOTIDE SEQUENCE</scope>
    <source>
        <strain evidence="6">CGMCC 1.15095</strain>
    </source>
</reference>
<evidence type="ECO:0000259" key="5">
    <source>
        <dbReference type="Pfam" id="PF26410"/>
    </source>
</evidence>
<comment type="catalytic activity">
    <reaction evidence="1">
        <text>Random hydrolysis of (1-&gt;4)-beta-D-mannosidic linkages in mannans, galactomannans and glucomannans.</text>
        <dbReference type="EC" id="3.2.1.78"/>
    </reaction>
</comment>
<dbReference type="PANTHER" id="PTHR31451">
    <property type="match status" value="1"/>
</dbReference>
<dbReference type="InterPro" id="IPR001547">
    <property type="entry name" value="Glyco_hydro_5"/>
</dbReference>
<accession>A0A916X4R9</accession>
<gene>
    <name evidence="6" type="ORF">GCM10011494_21400</name>
</gene>
<dbReference type="Gene3D" id="3.20.20.80">
    <property type="entry name" value="Glycosidases"/>
    <property type="match status" value="1"/>
</dbReference>
<evidence type="ECO:0000256" key="3">
    <source>
        <dbReference type="ARBA" id="ARBA00022801"/>
    </source>
</evidence>
<dbReference type="InterPro" id="IPR017853">
    <property type="entry name" value="GH"/>
</dbReference>
<dbReference type="GO" id="GO:0016985">
    <property type="term" value="F:mannan endo-1,4-beta-mannosidase activity"/>
    <property type="evidence" value="ECO:0007669"/>
    <property type="project" value="TreeGrafter"/>
</dbReference>
<evidence type="ECO:0000313" key="6">
    <source>
        <dbReference type="EMBL" id="GGC02548.1"/>
    </source>
</evidence>